<name>A0ABR2M2D2_9ASPA</name>
<dbReference type="Gene3D" id="3.30.420.10">
    <property type="entry name" value="Ribonuclease H-like superfamily/Ribonuclease H"/>
    <property type="match status" value="1"/>
</dbReference>
<keyword evidence="5" id="KW-1185">Reference proteome</keyword>
<dbReference type="InterPro" id="IPR001584">
    <property type="entry name" value="Integrase_cat-core"/>
</dbReference>
<dbReference type="Proteomes" id="UP001412067">
    <property type="component" value="Unassembled WGS sequence"/>
</dbReference>
<dbReference type="SMART" id="SM00116">
    <property type="entry name" value="CBS"/>
    <property type="match status" value="2"/>
</dbReference>
<dbReference type="PROSITE" id="PS51371">
    <property type="entry name" value="CBS"/>
    <property type="match status" value="2"/>
</dbReference>
<gene>
    <name evidence="4" type="primary">CBSCBS2</name>
    <name evidence="4" type="ORF">KSP40_PGU018253</name>
</gene>
<evidence type="ECO:0000256" key="1">
    <source>
        <dbReference type="PROSITE-ProRule" id="PRU00703"/>
    </source>
</evidence>
<dbReference type="EMBL" id="JBBWWR010000012">
    <property type="protein sequence ID" value="KAK8958240.1"/>
    <property type="molecule type" value="Genomic_DNA"/>
</dbReference>
<evidence type="ECO:0000313" key="5">
    <source>
        <dbReference type="Proteomes" id="UP001412067"/>
    </source>
</evidence>
<accession>A0ABR2M2D2</accession>
<feature type="domain" description="Integrase catalytic" evidence="2">
    <location>
        <begin position="31"/>
        <end position="195"/>
    </location>
</feature>
<feature type="domain" description="CBS" evidence="3">
    <location>
        <begin position="448"/>
        <end position="506"/>
    </location>
</feature>
<dbReference type="PANTHER" id="PTHR35046">
    <property type="entry name" value="ZINC KNUCKLE (CCHC-TYPE) FAMILY PROTEIN"/>
    <property type="match status" value="1"/>
</dbReference>
<dbReference type="SUPFAM" id="SSF54631">
    <property type="entry name" value="CBS-domain pair"/>
    <property type="match status" value="1"/>
</dbReference>
<evidence type="ECO:0000313" key="4">
    <source>
        <dbReference type="EMBL" id="KAK8958240.1"/>
    </source>
</evidence>
<dbReference type="PROSITE" id="PS50994">
    <property type="entry name" value="INTEGRASE"/>
    <property type="match status" value="1"/>
</dbReference>
<dbReference type="InterPro" id="IPR036397">
    <property type="entry name" value="RNaseH_sf"/>
</dbReference>
<reference evidence="4 5" key="1">
    <citation type="journal article" date="2022" name="Nat. Plants">
        <title>Genomes of leafy and leafless Platanthera orchids illuminate the evolution of mycoheterotrophy.</title>
        <authorList>
            <person name="Li M.H."/>
            <person name="Liu K.W."/>
            <person name="Li Z."/>
            <person name="Lu H.C."/>
            <person name="Ye Q.L."/>
            <person name="Zhang D."/>
            <person name="Wang J.Y."/>
            <person name="Li Y.F."/>
            <person name="Zhong Z.M."/>
            <person name="Liu X."/>
            <person name="Yu X."/>
            <person name="Liu D.K."/>
            <person name="Tu X.D."/>
            <person name="Liu B."/>
            <person name="Hao Y."/>
            <person name="Liao X.Y."/>
            <person name="Jiang Y.T."/>
            <person name="Sun W.H."/>
            <person name="Chen J."/>
            <person name="Chen Y.Q."/>
            <person name="Ai Y."/>
            <person name="Zhai J.W."/>
            <person name="Wu S.S."/>
            <person name="Zhou Z."/>
            <person name="Hsiao Y.Y."/>
            <person name="Wu W.L."/>
            <person name="Chen Y.Y."/>
            <person name="Lin Y.F."/>
            <person name="Hsu J.L."/>
            <person name="Li C.Y."/>
            <person name="Wang Z.W."/>
            <person name="Zhao X."/>
            <person name="Zhong W.Y."/>
            <person name="Ma X.K."/>
            <person name="Ma L."/>
            <person name="Huang J."/>
            <person name="Chen G.Z."/>
            <person name="Huang M.Z."/>
            <person name="Huang L."/>
            <person name="Peng D.H."/>
            <person name="Luo Y.B."/>
            <person name="Zou S.Q."/>
            <person name="Chen S.P."/>
            <person name="Lan S."/>
            <person name="Tsai W.C."/>
            <person name="Van de Peer Y."/>
            <person name="Liu Z.J."/>
        </authorList>
    </citation>
    <scope>NUCLEOTIDE SEQUENCE [LARGE SCALE GENOMIC DNA]</scope>
    <source>
        <strain evidence="4">Lor288</strain>
    </source>
</reference>
<sequence length="519" mass="58476">MAMRRHVHDFIAMCVVCQQNKVDHLLSAGLLQPLPVPTQIWADLSMDFVEGLSLVCDKSILMVVVDRFSKGARFIALARPLVAENIVQVFFQEIFQLHGMPKILVSDRDKVFISQFGKVLFSLSGTKLAFSSAYHPQSDGQTKVVNRTLEMYLRCITGDRPRDWPRWLSWIEYCYNTTYHTALQTTPFRLIYGRVPPRLSSCTGGSARVEDIDCELEDRDAFLQTTRNRLLQAQQYMEVAYNLGHRDLTFAMGDWGFSGTLHHSTAKGTSRSFGKLFICRPRFTVEVSEGQIGKSFLQNGERSMPKMSMSVNGESVTLGCLDPNFVEARKIPTPKFGSRQPNITDSAVRHHNSNGYRRREKTIYKNTPSAPSGRSHHVISIKSDELILEAFKIMKDNRIGGLPVLGDPGRKIVASLSIQDIRFLLLRPQLLSGFRHMTVRDFVEAIESTSSVLTCDSDALLGTVIDSLASRKVHRVYVEKGGEVVGVVTLRDVISCFICEPPKYSEDFFLSMKEKLMAC</sequence>
<protein>
    <submittedName>
        <fullName evidence="4">SNF1-related protein kinase regulatory subunit gamma-1-like</fullName>
    </submittedName>
</protein>
<evidence type="ECO:0000259" key="2">
    <source>
        <dbReference type="PROSITE" id="PS50994"/>
    </source>
</evidence>
<dbReference type="CDD" id="cd02205">
    <property type="entry name" value="CBS_pair_SF"/>
    <property type="match status" value="1"/>
</dbReference>
<dbReference type="InterPro" id="IPR012337">
    <property type="entry name" value="RNaseH-like_sf"/>
</dbReference>
<evidence type="ECO:0000259" key="3">
    <source>
        <dbReference type="PROSITE" id="PS51371"/>
    </source>
</evidence>
<proteinExistence type="predicted"/>
<dbReference type="PANTHER" id="PTHR35046:SF18">
    <property type="entry name" value="RNA-DIRECTED DNA POLYMERASE"/>
    <property type="match status" value="1"/>
</dbReference>
<dbReference type="InterPro" id="IPR000644">
    <property type="entry name" value="CBS_dom"/>
</dbReference>
<feature type="domain" description="CBS" evidence="3">
    <location>
        <begin position="374"/>
        <end position="431"/>
    </location>
</feature>
<organism evidence="4 5">
    <name type="scientific">Platanthera guangdongensis</name>
    <dbReference type="NCBI Taxonomy" id="2320717"/>
    <lineage>
        <taxon>Eukaryota</taxon>
        <taxon>Viridiplantae</taxon>
        <taxon>Streptophyta</taxon>
        <taxon>Embryophyta</taxon>
        <taxon>Tracheophyta</taxon>
        <taxon>Spermatophyta</taxon>
        <taxon>Magnoliopsida</taxon>
        <taxon>Liliopsida</taxon>
        <taxon>Asparagales</taxon>
        <taxon>Orchidaceae</taxon>
        <taxon>Orchidoideae</taxon>
        <taxon>Orchideae</taxon>
        <taxon>Orchidinae</taxon>
        <taxon>Platanthera</taxon>
    </lineage>
</organism>
<keyword evidence="1" id="KW-0129">CBS domain</keyword>
<dbReference type="SUPFAM" id="SSF53098">
    <property type="entry name" value="Ribonuclease H-like"/>
    <property type="match status" value="1"/>
</dbReference>
<dbReference type="Pfam" id="PF00571">
    <property type="entry name" value="CBS"/>
    <property type="match status" value="2"/>
</dbReference>
<dbReference type="Gene3D" id="3.10.580.10">
    <property type="entry name" value="CBS-domain"/>
    <property type="match status" value="1"/>
</dbReference>
<comment type="caution">
    <text evidence="4">The sequence shown here is derived from an EMBL/GenBank/DDBJ whole genome shotgun (WGS) entry which is preliminary data.</text>
</comment>
<dbReference type="InterPro" id="IPR046342">
    <property type="entry name" value="CBS_dom_sf"/>
</dbReference>